<keyword evidence="2" id="KW-0812">Transmembrane</keyword>
<feature type="non-terminal residue" evidence="3">
    <location>
        <position position="1"/>
    </location>
</feature>
<name>A0A0H5R7G8_9EUKA</name>
<feature type="compositionally biased region" description="Polar residues" evidence="1">
    <location>
        <begin position="45"/>
        <end position="54"/>
    </location>
</feature>
<feature type="transmembrane region" description="Helical" evidence="2">
    <location>
        <begin position="240"/>
        <end position="259"/>
    </location>
</feature>
<feature type="compositionally biased region" description="Polar residues" evidence="1">
    <location>
        <begin position="62"/>
        <end position="71"/>
    </location>
</feature>
<feature type="region of interest" description="Disordered" evidence="1">
    <location>
        <begin position="45"/>
        <end position="71"/>
    </location>
</feature>
<feature type="transmembrane region" description="Helical" evidence="2">
    <location>
        <begin position="108"/>
        <end position="128"/>
    </location>
</feature>
<feature type="transmembrane region" description="Helical" evidence="2">
    <location>
        <begin position="20"/>
        <end position="38"/>
    </location>
</feature>
<proteinExistence type="predicted"/>
<feature type="transmembrane region" description="Helical" evidence="2">
    <location>
        <begin position="208"/>
        <end position="228"/>
    </location>
</feature>
<evidence type="ECO:0000256" key="1">
    <source>
        <dbReference type="SAM" id="MobiDB-lite"/>
    </source>
</evidence>
<organism evidence="3">
    <name type="scientific">Spongospora subterranea</name>
    <dbReference type="NCBI Taxonomy" id="70186"/>
    <lineage>
        <taxon>Eukaryota</taxon>
        <taxon>Sar</taxon>
        <taxon>Rhizaria</taxon>
        <taxon>Endomyxa</taxon>
        <taxon>Phytomyxea</taxon>
        <taxon>Plasmodiophorida</taxon>
        <taxon>Plasmodiophoridae</taxon>
        <taxon>Spongospora</taxon>
    </lineage>
</organism>
<protein>
    <submittedName>
        <fullName evidence="3">Uncharacterized protein</fullName>
    </submittedName>
</protein>
<evidence type="ECO:0000313" key="3">
    <source>
        <dbReference type="EMBL" id="CRZ10053.1"/>
    </source>
</evidence>
<dbReference type="AlphaFoldDB" id="A0A0H5R7G8"/>
<keyword evidence="2" id="KW-1133">Transmembrane helix</keyword>
<dbReference type="EMBL" id="HACM01009611">
    <property type="protein sequence ID" value="CRZ10053.1"/>
    <property type="molecule type" value="Transcribed_RNA"/>
</dbReference>
<sequence length="271" mass="29877">IHPFQTSTHNMMRMISNNPAIIVVIALLVPTIHIVNGGSKLLQGNSAASSSEHQSPGLPISIPSTSQQQPPIESKEIATYSHLELGQAAPYSPESRCLTRSLPINLMVMRVFGAVVAVAVVAAFYTWFERWGDHGSHIRAISHSSAAPLPQSHDALRRSRAAYFFVDELGVRHDFPCLSKMEMWKATVIYVFTCTLPIVELSGRGRVGIILGTLKVIFAFFLLLFYIIKKSIGIDSCCYYFSGIIYLVLAIMSFILMVLNKMPDANGCLFA</sequence>
<accession>A0A0H5R7G8</accession>
<keyword evidence="2" id="KW-0472">Membrane</keyword>
<evidence type="ECO:0000256" key="2">
    <source>
        <dbReference type="SAM" id="Phobius"/>
    </source>
</evidence>
<reference evidence="3" key="1">
    <citation type="submission" date="2015-04" db="EMBL/GenBank/DDBJ databases">
        <title>The genome sequence of the plant pathogenic Rhizarian Plasmodiophora brassicae reveals insights in its biotrophic life cycle and the origin of chitin synthesis.</title>
        <authorList>
            <person name="Schwelm A."/>
            <person name="Fogelqvist J."/>
            <person name="Knaust A."/>
            <person name="Julke S."/>
            <person name="Lilja T."/>
            <person name="Dhandapani V."/>
            <person name="Bonilla-Rosso G."/>
            <person name="Karlsson M."/>
            <person name="Shevchenko A."/>
            <person name="Choi S.R."/>
            <person name="Kim H.G."/>
            <person name="Park J.Y."/>
            <person name="Lim Y.P."/>
            <person name="Ludwig-Muller J."/>
            <person name="Dixelius C."/>
        </authorList>
    </citation>
    <scope>NUCLEOTIDE SEQUENCE</scope>
    <source>
        <tissue evidence="3">Potato root galls</tissue>
    </source>
</reference>